<comment type="caution">
    <text evidence="3">The sequence shown here is derived from an EMBL/GenBank/DDBJ whole genome shotgun (WGS) entry which is preliminary data.</text>
</comment>
<dbReference type="Pfam" id="PF13349">
    <property type="entry name" value="DUF4097"/>
    <property type="match status" value="1"/>
</dbReference>
<organism evidence="3 4">
    <name type="scientific">Schumannella soli</name>
    <dbReference type="NCBI Taxonomy" id="2590779"/>
    <lineage>
        <taxon>Bacteria</taxon>
        <taxon>Bacillati</taxon>
        <taxon>Actinomycetota</taxon>
        <taxon>Actinomycetes</taxon>
        <taxon>Micrococcales</taxon>
        <taxon>Microbacteriaceae</taxon>
        <taxon>Schumannella</taxon>
    </lineage>
</organism>
<reference evidence="3 4" key="1">
    <citation type="submission" date="2019-06" db="EMBL/GenBank/DDBJ databases">
        <authorList>
            <person name="Li F."/>
        </authorList>
    </citation>
    <scope>NUCLEOTIDE SEQUENCE [LARGE SCALE GENOMIC DNA]</scope>
    <source>
        <strain evidence="3 4">10F1D-1</strain>
    </source>
</reference>
<evidence type="ECO:0000313" key="3">
    <source>
        <dbReference type="EMBL" id="TPW77593.1"/>
    </source>
</evidence>
<gene>
    <name evidence="3" type="ORF">FJ657_02680</name>
</gene>
<keyword evidence="4" id="KW-1185">Reference proteome</keyword>
<dbReference type="AlphaFoldDB" id="A0A506Y6V6"/>
<name>A0A506Y6V6_9MICO</name>
<feature type="region of interest" description="Disordered" evidence="1">
    <location>
        <begin position="271"/>
        <end position="327"/>
    </location>
</feature>
<accession>A0A506Y6V6</accession>
<dbReference type="RefSeq" id="WP_141162121.1">
    <property type="nucleotide sequence ID" value="NZ_VHQG01000001.1"/>
</dbReference>
<dbReference type="Proteomes" id="UP000316252">
    <property type="component" value="Unassembled WGS sequence"/>
</dbReference>
<evidence type="ECO:0000313" key="4">
    <source>
        <dbReference type="Proteomes" id="UP000316252"/>
    </source>
</evidence>
<feature type="domain" description="DUF4097" evidence="2">
    <location>
        <begin position="30"/>
        <end position="260"/>
    </location>
</feature>
<dbReference type="EMBL" id="VHQG01000001">
    <property type="protein sequence ID" value="TPW77593.1"/>
    <property type="molecule type" value="Genomic_DNA"/>
</dbReference>
<dbReference type="InterPro" id="IPR025164">
    <property type="entry name" value="Toastrack_DUF4097"/>
</dbReference>
<dbReference type="OrthoDB" id="3232569at2"/>
<evidence type="ECO:0000256" key="1">
    <source>
        <dbReference type="SAM" id="MobiDB-lite"/>
    </source>
</evidence>
<protein>
    <submittedName>
        <fullName evidence="3">DUF4097 domain-containing protein</fullName>
    </submittedName>
</protein>
<sequence length="327" mass="33654">MAQEKWLVDGPKTIDIERVRSLKVGLIGGQVDVVAHDEPGARVEVHSVDGRPLKITIDGDRLEIDHPQLGWDNFLDVFRSFHERDRADVSVAVPRDIALKLGVVNATALVSGVRSDASLSTVNGDLVVDGVEGDTTINSVNGEVSVRDHHGRVNAKTVNGDLTVSGELAGFTADSVGADVYVDAAGIPDQLRVNTVSGSVAARLDAGAPAQYTINTVSGRIQLDDAEITGVRGRYQGRFGELERHWVDVKVNTVSGAIDVLHRADDVPAADAAGGTADASPAAQEAGADAASDVGSAGASGSTDSPDSPDADAAAGTTTDPTAGSPA</sequence>
<evidence type="ECO:0000259" key="2">
    <source>
        <dbReference type="Pfam" id="PF13349"/>
    </source>
</evidence>
<proteinExistence type="predicted"/>